<evidence type="ECO:0000313" key="4">
    <source>
        <dbReference type="Proteomes" id="UP001161388"/>
    </source>
</evidence>
<evidence type="ECO:0000256" key="1">
    <source>
        <dbReference type="SAM" id="MobiDB-lite"/>
    </source>
</evidence>
<dbReference type="PROSITE" id="PS51257">
    <property type="entry name" value="PROKAR_LIPOPROTEIN"/>
    <property type="match status" value="1"/>
</dbReference>
<evidence type="ECO:0000313" key="3">
    <source>
        <dbReference type="EMBL" id="GLQ25605.1"/>
    </source>
</evidence>
<evidence type="ECO:0008006" key="5">
    <source>
        <dbReference type="Google" id="ProtNLM"/>
    </source>
</evidence>
<feature type="signal peptide" evidence="2">
    <location>
        <begin position="1"/>
        <end position="22"/>
    </location>
</feature>
<feature type="chain" id="PRO_5046141920" description="Lipoprotein" evidence="2">
    <location>
        <begin position="23"/>
        <end position="339"/>
    </location>
</feature>
<protein>
    <recommendedName>
        <fullName evidence="5">Lipoprotein</fullName>
    </recommendedName>
</protein>
<dbReference type="EMBL" id="BSNL01000001">
    <property type="protein sequence ID" value="GLQ25605.1"/>
    <property type="molecule type" value="Genomic_DNA"/>
</dbReference>
<evidence type="ECO:0000256" key="2">
    <source>
        <dbReference type="SAM" id="SignalP"/>
    </source>
</evidence>
<reference evidence="3" key="1">
    <citation type="journal article" date="2014" name="Int. J. Syst. Evol. Microbiol.">
        <title>Complete genome of a new Firmicutes species belonging to the dominant human colonic microbiota ('Ruminococcus bicirculans') reveals two chromosomes and a selective capacity to utilize plant glucans.</title>
        <authorList>
            <consortium name="NISC Comparative Sequencing Program"/>
            <person name="Wegmann U."/>
            <person name="Louis P."/>
            <person name="Goesmann A."/>
            <person name="Henrissat B."/>
            <person name="Duncan S.H."/>
            <person name="Flint H.J."/>
        </authorList>
    </citation>
    <scope>NUCLEOTIDE SEQUENCE</scope>
    <source>
        <strain evidence="3">NBRC 109915</strain>
    </source>
</reference>
<keyword evidence="4" id="KW-1185">Reference proteome</keyword>
<gene>
    <name evidence="3" type="ORF">GCM10007927_04080</name>
</gene>
<keyword evidence="2" id="KW-0732">Signal</keyword>
<organism evidence="3 4">
    <name type="scientific">Sulfitobacter pacificus</name>
    <dbReference type="NCBI Taxonomy" id="1499314"/>
    <lineage>
        <taxon>Bacteria</taxon>
        <taxon>Pseudomonadati</taxon>
        <taxon>Pseudomonadota</taxon>
        <taxon>Alphaproteobacteria</taxon>
        <taxon>Rhodobacterales</taxon>
        <taxon>Roseobacteraceae</taxon>
        <taxon>Sulfitobacter</taxon>
    </lineage>
</organism>
<accession>A0ABQ5VDN6</accession>
<dbReference type="RefSeq" id="WP_284370066.1">
    <property type="nucleotide sequence ID" value="NZ_BSNL01000001.1"/>
</dbReference>
<comment type="caution">
    <text evidence="3">The sequence shown here is derived from an EMBL/GenBank/DDBJ whole genome shotgun (WGS) entry which is preliminary data.</text>
</comment>
<reference evidence="3" key="2">
    <citation type="submission" date="2023-01" db="EMBL/GenBank/DDBJ databases">
        <title>Draft genome sequence of Sulfitobacter pacificus strain NBRC 109915.</title>
        <authorList>
            <person name="Sun Q."/>
            <person name="Mori K."/>
        </authorList>
    </citation>
    <scope>NUCLEOTIDE SEQUENCE</scope>
    <source>
        <strain evidence="3">NBRC 109915</strain>
    </source>
</reference>
<feature type="region of interest" description="Disordered" evidence="1">
    <location>
        <begin position="57"/>
        <end position="77"/>
    </location>
</feature>
<sequence>MRKFGVSLGLLLVLSACGDPLAGVMRISDVDLAETDATAQALPSDEEIAREGFFGTDAAASSETPVEGAALSDTTRASSQAAEEAVGAEPAPQGGLFGLLRRAVPARKPATGGAKRTLSADAFENAKSAEAAAAAPEATVELAALSPEPEELPARPERRGLFSRLTAGGASAQAAESNLPEVDYGTVLPYGVIARNCAAKRQPLGRKVDAARSSGYALYDSQPNAAGMRTFYITGFDDGCPRQITAAHVLLGEPSFYEQLHYGPAGQHLAFGATDKAYEKVKGRVCGVRKGKPCGSKMKKLERETLFVNAYERLNDNTRWSEQLIHGGEVVASEIKSNG</sequence>
<name>A0ABQ5VDN6_9RHOB</name>
<dbReference type="Proteomes" id="UP001161388">
    <property type="component" value="Unassembled WGS sequence"/>
</dbReference>
<proteinExistence type="predicted"/>